<evidence type="ECO:0000313" key="5">
    <source>
        <dbReference type="EMBL" id="GHO97493.1"/>
    </source>
</evidence>
<dbReference type="AlphaFoldDB" id="A0A8J3N6F4"/>
<dbReference type="SUPFAM" id="SSF46689">
    <property type="entry name" value="Homeodomain-like"/>
    <property type="match status" value="2"/>
</dbReference>
<dbReference type="EMBL" id="BNJK01000001">
    <property type="protein sequence ID" value="GHO97493.1"/>
    <property type="molecule type" value="Genomic_DNA"/>
</dbReference>
<evidence type="ECO:0000256" key="3">
    <source>
        <dbReference type="ARBA" id="ARBA00023163"/>
    </source>
</evidence>
<dbReference type="InterPro" id="IPR018062">
    <property type="entry name" value="HTH_AraC-typ_CS"/>
</dbReference>
<protein>
    <submittedName>
        <fullName evidence="5">AraC family transcriptional regulator</fullName>
    </submittedName>
</protein>
<proteinExistence type="predicted"/>
<keyword evidence="6" id="KW-1185">Reference proteome</keyword>
<dbReference type="Gene3D" id="1.10.10.60">
    <property type="entry name" value="Homeodomain-like"/>
    <property type="match status" value="2"/>
</dbReference>
<dbReference type="PROSITE" id="PS01124">
    <property type="entry name" value="HTH_ARAC_FAMILY_2"/>
    <property type="match status" value="1"/>
</dbReference>
<evidence type="ECO:0000259" key="4">
    <source>
        <dbReference type="PROSITE" id="PS01124"/>
    </source>
</evidence>
<reference evidence="5" key="1">
    <citation type="submission" date="2020-10" db="EMBL/GenBank/DDBJ databases">
        <title>Taxonomic study of unclassified bacteria belonging to the class Ktedonobacteria.</title>
        <authorList>
            <person name="Yabe S."/>
            <person name="Wang C.M."/>
            <person name="Zheng Y."/>
            <person name="Sakai Y."/>
            <person name="Cavaletti L."/>
            <person name="Monciardini P."/>
            <person name="Donadio S."/>
        </authorList>
    </citation>
    <scope>NUCLEOTIDE SEQUENCE</scope>
    <source>
        <strain evidence="5">ID150040</strain>
    </source>
</reference>
<dbReference type="InterPro" id="IPR050204">
    <property type="entry name" value="AraC_XylS_family_regulators"/>
</dbReference>
<dbReference type="Proteomes" id="UP000597444">
    <property type="component" value="Unassembled WGS sequence"/>
</dbReference>
<keyword evidence="3" id="KW-0804">Transcription</keyword>
<keyword evidence="2" id="KW-0238">DNA-binding</keyword>
<dbReference type="InterPro" id="IPR009057">
    <property type="entry name" value="Homeodomain-like_sf"/>
</dbReference>
<dbReference type="PRINTS" id="PR00032">
    <property type="entry name" value="HTHARAC"/>
</dbReference>
<comment type="caution">
    <text evidence="5">The sequence shown here is derived from an EMBL/GenBank/DDBJ whole genome shotgun (WGS) entry which is preliminary data.</text>
</comment>
<dbReference type="InterPro" id="IPR018060">
    <property type="entry name" value="HTH_AraC"/>
</dbReference>
<keyword evidence="1" id="KW-0805">Transcription regulation</keyword>
<organism evidence="5 6">
    <name type="scientific">Reticulibacter mediterranei</name>
    <dbReference type="NCBI Taxonomy" id="2778369"/>
    <lineage>
        <taxon>Bacteria</taxon>
        <taxon>Bacillati</taxon>
        <taxon>Chloroflexota</taxon>
        <taxon>Ktedonobacteria</taxon>
        <taxon>Ktedonobacterales</taxon>
        <taxon>Reticulibacteraceae</taxon>
        <taxon>Reticulibacter</taxon>
    </lineage>
</organism>
<sequence length="304" mass="34517">MQDIPRSTSTHDFERYTITVPVLSSWSAGWQGVVVREFHEPMEVESVLLPAVPDIHLVLVTQGAMDFESRAVNGSWEAVSVHEGDLFLTPGGGDPYELRWHSQSREPIEALHLHLSADLFVRSAEQLADRDPARLTLKELSGFRDPLLAQMGLALRRELEQLTPGGQLYAETAAQMLVVHLLTHYLTTDITVKPSLRRLTPRQLKRVTEYILVHLAQPISLELLARQVGYSPYHFAQLFRQTTGKTPHQFVLDKRLEQARQLLKATDLPLSQVALDVGFQNQSHFTQAFKSRLGMTPRQYRRQS</sequence>
<dbReference type="PANTHER" id="PTHR46796:SF6">
    <property type="entry name" value="ARAC SUBFAMILY"/>
    <property type="match status" value="1"/>
</dbReference>
<evidence type="ECO:0000256" key="1">
    <source>
        <dbReference type="ARBA" id="ARBA00023015"/>
    </source>
</evidence>
<dbReference type="InterPro" id="IPR020449">
    <property type="entry name" value="Tscrpt_reg_AraC-type_HTH"/>
</dbReference>
<name>A0A8J3N6F4_9CHLR</name>
<feature type="domain" description="HTH araC/xylS-type" evidence="4">
    <location>
        <begin position="205"/>
        <end position="303"/>
    </location>
</feature>
<dbReference type="Pfam" id="PF12833">
    <property type="entry name" value="HTH_18"/>
    <property type="match status" value="1"/>
</dbReference>
<dbReference type="RefSeq" id="WP_220208041.1">
    <property type="nucleotide sequence ID" value="NZ_BNJK01000001.1"/>
</dbReference>
<gene>
    <name evidence="5" type="ORF">KSF_075410</name>
</gene>
<evidence type="ECO:0000313" key="6">
    <source>
        <dbReference type="Proteomes" id="UP000597444"/>
    </source>
</evidence>
<evidence type="ECO:0000256" key="2">
    <source>
        <dbReference type="ARBA" id="ARBA00023125"/>
    </source>
</evidence>
<dbReference type="SMART" id="SM00342">
    <property type="entry name" value="HTH_ARAC"/>
    <property type="match status" value="1"/>
</dbReference>
<dbReference type="PROSITE" id="PS00041">
    <property type="entry name" value="HTH_ARAC_FAMILY_1"/>
    <property type="match status" value="1"/>
</dbReference>
<accession>A0A8J3N6F4</accession>
<dbReference type="GO" id="GO:0043565">
    <property type="term" value="F:sequence-specific DNA binding"/>
    <property type="evidence" value="ECO:0007669"/>
    <property type="project" value="InterPro"/>
</dbReference>
<dbReference type="GO" id="GO:0003700">
    <property type="term" value="F:DNA-binding transcription factor activity"/>
    <property type="evidence" value="ECO:0007669"/>
    <property type="project" value="InterPro"/>
</dbReference>
<dbReference type="PANTHER" id="PTHR46796">
    <property type="entry name" value="HTH-TYPE TRANSCRIPTIONAL ACTIVATOR RHAS-RELATED"/>
    <property type="match status" value="1"/>
</dbReference>